<evidence type="ECO:0000256" key="1">
    <source>
        <dbReference type="ARBA" id="ARBA00004651"/>
    </source>
</evidence>
<evidence type="ECO:0000256" key="3">
    <source>
        <dbReference type="ARBA" id="ARBA00022448"/>
    </source>
</evidence>
<dbReference type="InterPro" id="IPR020846">
    <property type="entry name" value="MFS_dom"/>
</dbReference>
<feature type="transmembrane region" description="Helical" evidence="8">
    <location>
        <begin position="284"/>
        <end position="302"/>
    </location>
</feature>
<sequence>MNNYIQKGTPQYWRAISALFLGTLASFGIMYCTQPLIPIFSKEFGLNPSVASLAMSVTSGGLAISMLVIAGLAGFLDRKLTMAVSLLGSAILAVASAFSNDFTTILICRAFQGVLVAGFPALAMAYINEEFEPGITGFVIGIYISGTSIGGLSSRLLVSTLTDFFSWKIALVCIGILYLTISIWFCFGIPKSKHFLPQKHLPQHMVSDLLQNLRSPVTLRLYLIAFAIMGSFSAVYNYIGYSLMAPPYNLSQTAVGGLFLLYLLGTFSSTFMGGMADRFGSASILCLSMAIMLVGGIVTLMASLAFKIIGLAIFTFGFFGSHSTATGWVGKSCLGDKAQAASLYLLFYYFGASVIGTVGGLFLSSYGWPGVILLSGFISGVALLLSIRLLTTETHRAMPECVES</sequence>
<evidence type="ECO:0000256" key="8">
    <source>
        <dbReference type="SAM" id="Phobius"/>
    </source>
</evidence>
<dbReference type="CDD" id="cd17324">
    <property type="entry name" value="MFS_NepI_like"/>
    <property type="match status" value="1"/>
</dbReference>
<feature type="transmembrane region" description="Helical" evidence="8">
    <location>
        <begin position="368"/>
        <end position="390"/>
    </location>
</feature>
<dbReference type="RefSeq" id="WP_066236554.1">
    <property type="nucleotide sequence ID" value="NZ_LSGP01000001.1"/>
</dbReference>
<dbReference type="Pfam" id="PF07690">
    <property type="entry name" value="MFS_1"/>
    <property type="match status" value="1"/>
</dbReference>
<dbReference type="PANTHER" id="PTHR43271">
    <property type="entry name" value="BLL2771 PROTEIN"/>
    <property type="match status" value="1"/>
</dbReference>
<keyword evidence="7 8" id="KW-0472">Membrane</keyword>
<evidence type="ECO:0000256" key="5">
    <source>
        <dbReference type="ARBA" id="ARBA00022692"/>
    </source>
</evidence>
<comment type="caution">
    <text evidence="10">The sequence shown here is derived from an EMBL/GenBank/DDBJ whole genome shotgun (WGS) entry which is preliminary data.</text>
</comment>
<dbReference type="OrthoDB" id="63984at2"/>
<feature type="transmembrane region" description="Helical" evidence="8">
    <location>
        <begin position="308"/>
        <end position="329"/>
    </location>
</feature>
<evidence type="ECO:0000256" key="6">
    <source>
        <dbReference type="ARBA" id="ARBA00022989"/>
    </source>
</evidence>
<protein>
    <submittedName>
        <fullName evidence="10">MFS transporter</fullName>
    </submittedName>
</protein>
<dbReference type="PANTHER" id="PTHR43271:SF1">
    <property type="entry name" value="INNER MEMBRANE TRANSPORT PROTEIN YNFM"/>
    <property type="match status" value="1"/>
</dbReference>
<accession>A0A154BVH9</accession>
<name>A0A154BVH9_ANASB</name>
<feature type="transmembrane region" description="Helical" evidence="8">
    <location>
        <begin position="134"/>
        <end position="153"/>
    </location>
</feature>
<dbReference type="Gene3D" id="1.20.1250.20">
    <property type="entry name" value="MFS general substrate transporter like domains"/>
    <property type="match status" value="1"/>
</dbReference>
<feature type="transmembrane region" description="Helical" evidence="8">
    <location>
        <begin position="221"/>
        <end position="241"/>
    </location>
</feature>
<dbReference type="InterPro" id="IPR011701">
    <property type="entry name" value="MFS"/>
</dbReference>
<keyword evidence="5 8" id="KW-0812">Transmembrane</keyword>
<organism evidence="10 11">
    <name type="scientific">Anaerosporomusa subterranea</name>
    <dbReference type="NCBI Taxonomy" id="1794912"/>
    <lineage>
        <taxon>Bacteria</taxon>
        <taxon>Bacillati</taxon>
        <taxon>Bacillota</taxon>
        <taxon>Negativicutes</taxon>
        <taxon>Acetonemataceae</taxon>
        <taxon>Anaerosporomusa</taxon>
    </lineage>
</organism>
<feature type="transmembrane region" description="Helical" evidence="8">
    <location>
        <begin position="341"/>
        <end position="362"/>
    </location>
</feature>
<evidence type="ECO:0000313" key="10">
    <source>
        <dbReference type="EMBL" id="KYZ77986.1"/>
    </source>
</evidence>
<keyword evidence="4" id="KW-1003">Cell membrane</keyword>
<evidence type="ECO:0000259" key="9">
    <source>
        <dbReference type="PROSITE" id="PS50850"/>
    </source>
</evidence>
<evidence type="ECO:0000256" key="7">
    <source>
        <dbReference type="ARBA" id="ARBA00023136"/>
    </source>
</evidence>
<dbReference type="GO" id="GO:0005886">
    <property type="term" value="C:plasma membrane"/>
    <property type="evidence" value="ECO:0007669"/>
    <property type="project" value="UniProtKB-SubCell"/>
</dbReference>
<feature type="transmembrane region" description="Helical" evidence="8">
    <location>
        <begin position="80"/>
        <end position="98"/>
    </location>
</feature>
<comment type="similarity">
    <text evidence="2">Belongs to the major facilitator superfamily.</text>
</comment>
<feature type="transmembrane region" description="Helical" evidence="8">
    <location>
        <begin position="12"/>
        <end position="31"/>
    </location>
</feature>
<evidence type="ECO:0000256" key="2">
    <source>
        <dbReference type="ARBA" id="ARBA00008335"/>
    </source>
</evidence>
<dbReference type="InterPro" id="IPR036259">
    <property type="entry name" value="MFS_trans_sf"/>
</dbReference>
<dbReference type="AlphaFoldDB" id="A0A154BVH9"/>
<dbReference type="EMBL" id="LSGP01000001">
    <property type="protein sequence ID" value="KYZ77986.1"/>
    <property type="molecule type" value="Genomic_DNA"/>
</dbReference>
<dbReference type="SUPFAM" id="SSF103473">
    <property type="entry name" value="MFS general substrate transporter"/>
    <property type="match status" value="1"/>
</dbReference>
<gene>
    <name evidence="10" type="ORF">AXX12_00115</name>
</gene>
<dbReference type="PROSITE" id="PS50850">
    <property type="entry name" value="MFS"/>
    <property type="match status" value="1"/>
</dbReference>
<keyword evidence="6 8" id="KW-1133">Transmembrane helix</keyword>
<dbReference type="GO" id="GO:0022857">
    <property type="term" value="F:transmembrane transporter activity"/>
    <property type="evidence" value="ECO:0007669"/>
    <property type="project" value="InterPro"/>
</dbReference>
<keyword evidence="11" id="KW-1185">Reference proteome</keyword>
<dbReference type="Proteomes" id="UP000076268">
    <property type="component" value="Unassembled WGS sequence"/>
</dbReference>
<proteinExistence type="inferred from homology"/>
<keyword evidence="3" id="KW-0813">Transport</keyword>
<feature type="transmembrane region" description="Helical" evidence="8">
    <location>
        <begin position="253"/>
        <end position="272"/>
    </location>
</feature>
<evidence type="ECO:0000313" key="11">
    <source>
        <dbReference type="Proteomes" id="UP000076268"/>
    </source>
</evidence>
<dbReference type="STRING" id="1794912.AXX12_00115"/>
<feature type="transmembrane region" description="Helical" evidence="8">
    <location>
        <begin position="165"/>
        <end position="189"/>
    </location>
</feature>
<reference evidence="10 11" key="1">
    <citation type="submission" date="2016-02" db="EMBL/GenBank/DDBJ databases">
        <title>Anaerosporomusa subterraneum gen. nov., sp. nov., a spore-forming obligate anaerobe isolated from saprolite.</title>
        <authorList>
            <person name="Choi J.K."/>
            <person name="Shah M."/>
            <person name="Yee N."/>
        </authorList>
    </citation>
    <scope>NUCLEOTIDE SEQUENCE [LARGE SCALE GENOMIC DNA]</scope>
    <source>
        <strain evidence="10 11">RU4</strain>
    </source>
</reference>
<comment type="subcellular location">
    <subcellularLocation>
        <location evidence="1">Cell membrane</location>
        <topology evidence="1">Multi-pass membrane protein</topology>
    </subcellularLocation>
</comment>
<feature type="transmembrane region" description="Helical" evidence="8">
    <location>
        <begin position="51"/>
        <end position="73"/>
    </location>
</feature>
<feature type="transmembrane region" description="Helical" evidence="8">
    <location>
        <begin position="104"/>
        <end position="127"/>
    </location>
</feature>
<evidence type="ECO:0000256" key="4">
    <source>
        <dbReference type="ARBA" id="ARBA00022475"/>
    </source>
</evidence>
<feature type="domain" description="Major facilitator superfamily (MFS) profile" evidence="9">
    <location>
        <begin position="14"/>
        <end position="394"/>
    </location>
</feature>